<comment type="caution">
    <text evidence="3">The sequence shown here is derived from an EMBL/GenBank/DDBJ whole genome shotgun (WGS) entry which is preliminary data.</text>
</comment>
<dbReference type="PANTHER" id="PTHR11852:SF0">
    <property type="entry name" value="PLATELET-ACTIVATING FACTOR ACETYLHYDROLASE IB SUBUNIT BETA HOMOLOG"/>
    <property type="match status" value="1"/>
</dbReference>
<evidence type="ECO:0000313" key="4">
    <source>
        <dbReference type="Proteomes" id="UP000549394"/>
    </source>
</evidence>
<accession>A0A7I8W8D7</accession>
<keyword evidence="4" id="KW-1185">Reference proteome</keyword>
<dbReference type="Proteomes" id="UP000549394">
    <property type="component" value="Unassembled WGS sequence"/>
</dbReference>
<evidence type="ECO:0000259" key="2">
    <source>
        <dbReference type="Pfam" id="PF13472"/>
    </source>
</evidence>
<dbReference type="InterPro" id="IPR036514">
    <property type="entry name" value="SGNH_hydro_sf"/>
</dbReference>
<dbReference type="Pfam" id="PF13472">
    <property type="entry name" value="Lipase_GDSL_2"/>
    <property type="match status" value="1"/>
</dbReference>
<dbReference type="PANTHER" id="PTHR11852">
    <property type="entry name" value="PLATELET-ACTIVATING FACTOR ACETYLHYDROLASE"/>
    <property type="match status" value="1"/>
</dbReference>
<dbReference type="SUPFAM" id="SSF52266">
    <property type="entry name" value="SGNH hydrolase"/>
    <property type="match status" value="1"/>
</dbReference>
<dbReference type="AlphaFoldDB" id="A0A7I8W8D7"/>
<name>A0A7I8W8D7_9ANNE</name>
<organism evidence="3 4">
    <name type="scientific">Dimorphilus gyrociliatus</name>
    <dbReference type="NCBI Taxonomy" id="2664684"/>
    <lineage>
        <taxon>Eukaryota</taxon>
        <taxon>Metazoa</taxon>
        <taxon>Spiralia</taxon>
        <taxon>Lophotrochozoa</taxon>
        <taxon>Annelida</taxon>
        <taxon>Polychaeta</taxon>
        <taxon>Polychaeta incertae sedis</taxon>
        <taxon>Dinophilidae</taxon>
        <taxon>Dimorphilus</taxon>
    </lineage>
</organism>
<reference evidence="3 4" key="1">
    <citation type="submission" date="2020-08" db="EMBL/GenBank/DDBJ databases">
        <authorList>
            <person name="Hejnol A."/>
        </authorList>
    </citation>
    <scope>NUCLEOTIDE SEQUENCE [LARGE SCALE GENOMIC DNA]</scope>
</reference>
<dbReference type="OrthoDB" id="505607at2759"/>
<dbReference type="Gene3D" id="3.40.50.1110">
    <property type="entry name" value="SGNH hydrolase"/>
    <property type="match status" value="1"/>
</dbReference>
<dbReference type="CDD" id="cd01820">
    <property type="entry name" value="PAF_acetylesterase_like"/>
    <property type="match status" value="1"/>
</dbReference>
<protein>
    <submittedName>
        <fullName evidence="3">DgyrCDS11915</fullName>
    </submittedName>
</protein>
<dbReference type="EMBL" id="CAJFCJ010000019">
    <property type="protein sequence ID" value="CAD5123581.1"/>
    <property type="molecule type" value="Genomic_DNA"/>
</dbReference>
<evidence type="ECO:0000313" key="3">
    <source>
        <dbReference type="EMBL" id="CAD5123581.1"/>
    </source>
</evidence>
<evidence type="ECO:0000256" key="1">
    <source>
        <dbReference type="ARBA" id="ARBA00038184"/>
    </source>
</evidence>
<feature type="domain" description="SGNH hydrolase-type esterase" evidence="2">
    <location>
        <begin position="39"/>
        <end position="200"/>
    </location>
</feature>
<comment type="similarity">
    <text evidence="1">Belongs to the 'GDSL' lipolytic enzyme family. Platelet-activating factor acetylhydrolase IB beta/gamma subunits subfamily.</text>
</comment>
<gene>
    <name evidence="3" type="ORF">DGYR_LOCUS11247</name>
</gene>
<proteinExistence type="inferred from homology"/>
<dbReference type="InterPro" id="IPR013830">
    <property type="entry name" value="SGNH_hydro"/>
</dbReference>
<sequence length="229" mass="25970">MNSAAIPTPVEDIHGDGRWMSMHQRFVGQVKEKEPEILFIGDSLISQMALTDLWQKMFVPLHCLNFGIDEDRTENVLWRISNGELECISPKVIILLVGTNNYDNSAEEISEAILAIVDVVQGKQPQSQLIVMGIPPRGENPNRVRDKIEKLNSLLKLKLEKLDQVTFLQVDTSMFVNSSDGTIDPSDMYDYLHFTTKGYQKLTEPLLDEINNLLMSFERTDSMDAPDDL</sequence>